<accession>A0ABW7MTX7</accession>
<organism evidence="2 3">
    <name type="scientific">Gaetbulibacter aestuarii</name>
    <dbReference type="NCBI Taxonomy" id="1502358"/>
    <lineage>
        <taxon>Bacteria</taxon>
        <taxon>Pseudomonadati</taxon>
        <taxon>Bacteroidota</taxon>
        <taxon>Flavobacteriia</taxon>
        <taxon>Flavobacteriales</taxon>
        <taxon>Flavobacteriaceae</taxon>
        <taxon>Gaetbulibacter</taxon>
    </lineage>
</organism>
<dbReference type="EMBL" id="JBAWKB010000001">
    <property type="protein sequence ID" value="MFH6770298.1"/>
    <property type="molecule type" value="Genomic_DNA"/>
</dbReference>
<gene>
    <name evidence="2" type="ORF">V8G58_00010</name>
</gene>
<feature type="chain" id="PRO_5045498939" description="T9SS C-terminal target domain-containing protein" evidence="1">
    <location>
        <begin position="20"/>
        <end position="438"/>
    </location>
</feature>
<name>A0ABW7MTX7_9FLAO</name>
<dbReference type="Proteomes" id="UP001610100">
    <property type="component" value="Unassembled WGS sequence"/>
</dbReference>
<feature type="signal peptide" evidence="1">
    <location>
        <begin position="1"/>
        <end position="19"/>
    </location>
</feature>
<comment type="caution">
    <text evidence="2">The sequence shown here is derived from an EMBL/GenBank/DDBJ whole genome shotgun (WGS) entry which is preliminary data.</text>
</comment>
<keyword evidence="1" id="KW-0732">Signal</keyword>
<protein>
    <recommendedName>
        <fullName evidence="4">T9SS C-terminal target domain-containing protein</fullName>
    </recommendedName>
</protein>
<proteinExistence type="predicted"/>
<reference evidence="2 3" key="1">
    <citation type="submission" date="2024-02" db="EMBL/GenBank/DDBJ databases">
        <title>A Gaetbulibacter species isolated from tidal flats and genomic insights of their niches.</title>
        <authorList>
            <person name="Ye Y."/>
        </authorList>
    </citation>
    <scope>NUCLEOTIDE SEQUENCE [LARGE SCALE GENOMIC DNA]</scope>
    <source>
        <strain evidence="2 3">KYW382</strain>
    </source>
</reference>
<evidence type="ECO:0000313" key="2">
    <source>
        <dbReference type="EMBL" id="MFH6770298.1"/>
    </source>
</evidence>
<evidence type="ECO:0000313" key="3">
    <source>
        <dbReference type="Proteomes" id="UP001610100"/>
    </source>
</evidence>
<sequence length="438" mass="48334">MKKNLIITLFLAAFTLLHAQTDTNTGIGTKTPEKKLTVESSVADDGFLLNTPSPSIWLTDFNAATKSWRLMSEASLDGLLFRSKNNNNSTWTDRLFIQRSNGNVGIGTTTPDKKLTIIGNGISMTSTNPSIWFFDSSTGDANKAWRIENQGQDDGLRFWSQEDTGNNNRNVRLFLQHSTGNVGIGTTSPEERLDVDGNTQVRDSIFVGDYALIGTSLIEQGRLRVNGRSIFESNIRVKGDAIFENQIYDSEMRAGNIGDVLMKNASNNPEWMPVVPQAVFGTFVFHGVQHFNLSSAFFTGASITLPPGKWIVHTGVKIYFIYKLDDGAVCRDCDNPRAFTLYFSFSDTGGTIGERNYPGDSADLLATPNNIMGGLNYPRDTSMARGISLIDNDSGSSRTYYLWQHLADDHNLLAEDNLGQGLGSNLTENYIYATPYTD</sequence>
<keyword evidence="3" id="KW-1185">Reference proteome</keyword>
<evidence type="ECO:0008006" key="4">
    <source>
        <dbReference type="Google" id="ProtNLM"/>
    </source>
</evidence>
<evidence type="ECO:0000256" key="1">
    <source>
        <dbReference type="SAM" id="SignalP"/>
    </source>
</evidence>
<dbReference type="RefSeq" id="WP_344738338.1">
    <property type="nucleotide sequence ID" value="NZ_BAABAY010000001.1"/>
</dbReference>